<dbReference type="EMBL" id="JAOPHQ010001153">
    <property type="protein sequence ID" value="KAK0151892.1"/>
    <property type="molecule type" value="Genomic_DNA"/>
</dbReference>
<feature type="region of interest" description="Disordered" evidence="1">
    <location>
        <begin position="132"/>
        <end position="151"/>
    </location>
</feature>
<feature type="region of interest" description="Disordered" evidence="1">
    <location>
        <begin position="87"/>
        <end position="126"/>
    </location>
</feature>
<reference evidence="2" key="1">
    <citation type="journal article" date="2023" name="Front. Mar. Sci.">
        <title>A new Merluccius polli reference genome to investigate the effects of global change in West African waters.</title>
        <authorList>
            <person name="Mateo J.L."/>
            <person name="Blanco-Fernandez C."/>
            <person name="Garcia-Vazquez E."/>
            <person name="Machado-Schiaffino G."/>
        </authorList>
    </citation>
    <scope>NUCLEOTIDE SEQUENCE</scope>
    <source>
        <strain evidence="2">C29</strain>
        <tissue evidence="2">Fin</tissue>
    </source>
</reference>
<proteinExistence type="predicted"/>
<dbReference type="Proteomes" id="UP001174136">
    <property type="component" value="Unassembled WGS sequence"/>
</dbReference>
<keyword evidence="3" id="KW-1185">Reference proteome</keyword>
<evidence type="ECO:0000313" key="3">
    <source>
        <dbReference type="Proteomes" id="UP001174136"/>
    </source>
</evidence>
<name>A0AA47N5C2_MERPO</name>
<evidence type="ECO:0000313" key="2">
    <source>
        <dbReference type="EMBL" id="KAK0151892.1"/>
    </source>
</evidence>
<evidence type="ECO:0000256" key="1">
    <source>
        <dbReference type="SAM" id="MobiDB-lite"/>
    </source>
</evidence>
<comment type="caution">
    <text evidence="2">The sequence shown here is derived from an EMBL/GenBank/DDBJ whole genome shotgun (WGS) entry which is preliminary data.</text>
</comment>
<sequence length="235" mass="27198">MRGRDDHLLTGAKHSATVGTILEKMGLEGKFQTHQAKKKWDHLKKKYRDCKYPGTGEGTSGKPTAANWLWFVLMDEVLGQRPSVLIASIPEDTPGPCAAVGDHQEDKDEEEESQPGPSRKRRREDDLFNLLKEDMRLQREAEERREQESRERMERLFSLLERIDAERSYYDVTASSNVTASSSDALQTLEVLTRIQREIEEQRERSRDRGAEIEEQRERSRDRGAEIGAEREEQR</sequence>
<feature type="region of interest" description="Disordered" evidence="1">
    <location>
        <begin position="199"/>
        <end position="235"/>
    </location>
</feature>
<accession>A0AA47N5C2</accession>
<protein>
    <submittedName>
        <fullName evidence="2">Uncharacterized protein</fullName>
    </submittedName>
</protein>
<organism evidence="2 3">
    <name type="scientific">Merluccius polli</name>
    <name type="common">Benguela hake</name>
    <name type="synonym">Merluccius cadenati</name>
    <dbReference type="NCBI Taxonomy" id="89951"/>
    <lineage>
        <taxon>Eukaryota</taxon>
        <taxon>Metazoa</taxon>
        <taxon>Chordata</taxon>
        <taxon>Craniata</taxon>
        <taxon>Vertebrata</taxon>
        <taxon>Euteleostomi</taxon>
        <taxon>Actinopterygii</taxon>
        <taxon>Neopterygii</taxon>
        <taxon>Teleostei</taxon>
        <taxon>Neoteleostei</taxon>
        <taxon>Acanthomorphata</taxon>
        <taxon>Zeiogadaria</taxon>
        <taxon>Gadariae</taxon>
        <taxon>Gadiformes</taxon>
        <taxon>Gadoidei</taxon>
        <taxon>Merlucciidae</taxon>
        <taxon>Merluccius</taxon>
    </lineage>
</organism>
<gene>
    <name evidence="2" type="ORF">N1851_006734</name>
</gene>
<dbReference type="AlphaFoldDB" id="A0AA47N5C2"/>